<dbReference type="AlphaFoldDB" id="A0A9D3WNC9"/>
<protein>
    <submittedName>
        <fullName evidence="1">Uncharacterized protein</fullName>
    </submittedName>
</protein>
<reference evidence="1" key="1">
    <citation type="submission" date="2021-09" db="EMBL/GenBank/DDBJ databases">
        <title>The genome of Mauremys mutica provides insights into the evolution of semi-aquatic lifestyle.</title>
        <authorList>
            <person name="Gong S."/>
            <person name="Gao Y."/>
        </authorList>
    </citation>
    <scope>NUCLEOTIDE SEQUENCE</scope>
    <source>
        <strain evidence="1">MM-2020</strain>
        <tissue evidence="1">Muscle</tissue>
    </source>
</reference>
<evidence type="ECO:0000313" key="1">
    <source>
        <dbReference type="EMBL" id="KAH1164764.1"/>
    </source>
</evidence>
<evidence type="ECO:0000313" key="2">
    <source>
        <dbReference type="Proteomes" id="UP000827986"/>
    </source>
</evidence>
<dbReference type="Proteomes" id="UP000827986">
    <property type="component" value="Unassembled WGS sequence"/>
</dbReference>
<proteinExistence type="predicted"/>
<accession>A0A9D3WNC9</accession>
<name>A0A9D3WNC9_9SAUR</name>
<gene>
    <name evidence="1" type="ORF">KIL84_021323</name>
</gene>
<organism evidence="1 2">
    <name type="scientific">Mauremys mutica</name>
    <name type="common">yellowpond turtle</name>
    <dbReference type="NCBI Taxonomy" id="74926"/>
    <lineage>
        <taxon>Eukaryota</taxon>
        <taxon>Metazoa</taxon>
        <taxon>Chordata</taxon>
        <taxon>Craniata</taxon>
        <taxon>Vertebrata</taxon>
        <taxon>Euteleostomi</taxon>
        <taxon>Archelosauria</taxon>
        <taxon>Testudinata</taxon>
        <taxon>Testudines</taxon>
        <taxon>Cryptodira</taxon>
        <taxon>Durocryptodira</taxon>
        <taxon>Testudinoidea</taxon>
        <taxon>Geoemydidae</taxon>
        <taxon>Geoemydinae</taxon>
        <taxon>Mauremys</taxon>
    </lineage>
</organism>
<comment type="caution">
    <text evidence="1">The sequence shown here is derived from an EMBL/GenBank/DDBJ whole genome shotgun (WGS) entry which is preliminary data.</text>
</comment>
<sequence>MALKLWEYDMMVDSSIMIRLSCFRKMKEGGYFQGYKITPRIMADEHQHRRGEIIKAPTIVDQTIGMKRTQINMSAQHLQRRPKALPLLQAWRQPWGDGTIHNKRGIREYIVGGNWCWNWNFKLI</sequence>
<dbReference type="EMBL" id="JAHDVG010000559">
    <property type="protein sequence ID" value="KAH1164764.1"/>
    <property type="molecule type" value="Genomic_DNA"/>
</dbReference>
<keyword evidence="2" id="KW-1185">Reference proteome</keyword>